<dbReference type="Proteomes" id="UP000199226">
    <property type="component" value="Unassembled WGS sequence"/>
</dbReference>
<dbReference type="OrthoDB" id="9779968at2"/>
<dbReference type="PANTHER" id="PTHR43737:SF1">
    <property type="entry name" value="DUF1501 DOMAIN-CONTAINING PROTEIN"/>
    <property type="match status" value="1"/>
</dbReference>
<dbReference type="STRING" id="990371.SAMN05421813_11847"/>
<gene>
    <name evidence="2" type="ORF">SAMN05421813_11847</name>
</gene>
<dbReference type="NCBIfam" id="TIGR04183">
    <property type="entry name" value="Por_Secre_tail"/>
    <property type="match status" value="1"/>
</dbReference>
<dbReference type="Pfam" id="PF18962">
    <property type="entry name" value="Por_Secre_tail"/>
    <property type="match status" value="1"/>
</dbReference>
<dbReference type="PANTHER" id="PTHR43737">
    <property type="entry name" value="BLL7424 PROTEIN"/>
    <property type="match status" value="1"/>
</dbReference>
<dbReference type="AlphaFoldDB" id="A0A1G9UYV4"/>
<evidence type="ECO:0000313" key="2">
    <source>
        <dbReference type="EMBL" id="SDM65010.1"/>
    </source>
</evidence>
<organism evidence="2 3">
    <name type="scientific">Daejeonella rubra</name>
    <dbReference type="NCBI Taxonomy" id="990371"/>
    <lineage>
        <taxon>Bacteria</taxon>
        <taxon>Pseudomonadati</taxon>
        <taxon>Bacteroidota</taxon>
        <taxon>Sphingobacteriia</taxon>
        <taxon>Sphingobacteriales</taxon>
        <taxon>Sphingobacteriaceae</taxon>
        <taxon>Daejeonella</taxon>
    </lineage>
</organism>
<dbReference type="InterPro" id="IPR010869">
    <property type="entry name" value="DUF1501"/>
</dbReference>
<feature type="domain" description="Secretion system C-terminal sorting" evidence="1">
    <location>
        <begin position="453"/>
        <end position="524"/>
    </location>
</feature>
<dbReference type="InterPro" id="IPR026444">
    <property type="entry name" value="Secre_tail"/>
</dbReference>
<dbReference type="Pfam" id="PF07394">
    <property type="entry name" value="DUF1501"/>
    <property type="match status" value="1"/>
</dbReference>
<keyword evidence="3" id="KW-1185">Reference proteome</keyword>
<dbReference type="RefSeq" id="WP_090705390.1">
    <property type="nucleotide sequence ID" value="NZ_FNHH01000018.1"/>
</dbReference>
<evidence type="ECO:0000313" key="3">
    <source>
        <dbReference type="Proteomes" id="UP000199226"/>
    </source>
</evidence>
<evidence type="ECO:0000259" key="1">
    <source>
        <dbReference type="Pfam" id="PF18962"/>
    </source>
</evidence>
<proteinExistence type="predicted"/>
<name>A0A1G9UYV4_9SPHI</name>
<protein>
    <submittedName>
        <fullName evidence="2">Por secretion system C-terminal sorting domain-containing protein</fullName>
    </submittedName>
</protein>
<dbReference type="EMBL" id="FNHH01000018">
    <property type="protein sequence ID" value="SDM65010.1"/>
    <property type="molecule type" value="Genomic_DNA"/>
</dbReference>
<accession>A0A1G9UYV4</accession>
<sequence length="530" mass="57920">MKRRDFIRRTAPAGIVFPALINGFTFKAFAESPLVSALTQAPTETDHVLVIVQLNGGNDGLNMVIPFDQYDNLSNARSNIIIPRNKILKLNGTSFTGLHPSMKGLQTMFNDEKLKIIQSVGYPQPNFSHFRATDIWLSASDSNQTVNSGWAGRYLNEEYSNFPTGYPNSVMPDPLAIQIGSFVSPAMQGPAVNMGMAISDPVNFYNLINGIQGTAPNTRGGKELTYIRQIAQQTQQYGSVIKAAAAKVTKQFSGYPTGNSLADQLKIVARLIAGGLKTRIYMVSLGGFDTHAQQVNANATETGTHANLMQKVSEGIKAFMDDLEFLNSSKRVIGMTFSEFGRRIKSNASGGTDHGAAAPLFVFGHYAQNDVSGTSPIINLSTGTGDNIPMQYDFRSIYASILQQWFCVPETTLENVMLRNFQNIPVIKKSAPCMSSSPDIMIANAGKNIISNYPNPFQTSTTISYESSGGHTLIQVFNTEGRLIKTLVDAEISAGNHKVTFENEGYLPGVYYARLQNNTIQQIRTMLLVN</sequence>
<reference evidence="3" key="1">
    <citation type="submission" date="2016-10" db="EMBL/GenBank/DDBJ databases">
        <authorList>
            <person name="Varghese N."/>
            <person name="Submissions S."/>
        </authorList>
    </citation>
    <scope>NUCLEOTIDE SEQUENCE [LARGE SCALE GENOMIC DNA]</scope>
    <source>
        <strain evidence="3">DSM 24536</strain>
    </source>
</reference>